<evidence type="ECO:0000256" key="1">
    <source>
        <dbReference type="SAM" id="MobiDB-lite"/>
    </source>
</evidence>
<accession>A0A3D8SE83</accession>
<proteinExistence type="predicted"/>
<comment type="caution">
    <text evidence="2">The sequence shown here is derived from an EMBL/GenBank/DDBJ whole genome shotgun (WGS) entry which is preliminary data.</text>
</comment>
<keyword evidence="3" id="KW-1185">Reference proteome</keyword>
<sequence>MSFSPDSPVSDWEDLCPTDRDGFRNYILHAAPRSGSESEPASDEAASDDEGYLADDEASEEAASDDEGYLADDEADSADDEDYLEDDEDDEMSGPSHEGSYTDPGTISRLTSAFLGQLEAELLRVADSRRASDAVAAFLREQVAYLARDFSLPPEIAAGLEMVSPLGSDVDTLDSWEVSSNSSCCSSSQGVGTMQYFLYHAQPWFYAEAQDFFAVAVGQWVDPFSSTSSSSGAADDAPMGPMDVAEDMA</sequence>
<gene>
    <name evidence="2" type="ORF">BP6252_02236</name>
</gene>
<feature type="region of interest" description="Disordered" evidence="1">
    <location>
        <begin position="226"/>
        <end position="249"/>
    </location>
</feature>
<reference evidence="2 3" key="1">
    <citation type="journal article" date="2018" name="IMA Fungus">
        <title>IMA Genome-F 9: Draft genome sequence of Annulohypoxylon stygium, Aspergillus mulundensis, Berkeleyomyces basicola (syn. Thielaviopsis basicola), Ceratocystis smalleyi, two Cercospora beticola strains, Coleophoma cylindrospora, Fusarium fracticaudum, Phialophora cf. hyalina, and Morchella septimelata.</title>
        <authorList>
            <person name="Wingfield B.D."/>
            <person name="Bills G.F."/>
            <person name="Dong Y."/>
            <person name="Huang W."/>
            <person name="Nel W.J."/>
            <person name="Swalarsk-Parry B.S."/>
            <person name="Vaghefi N."/>
            <person name="Wilken P.M."/>
            <person name="An Z."/>
            <person name="de Beer Z.W."/>
            <person name="De Vos L."/>
            <person name="Chen L."/>
            <person name="Duong T.A."/>
            <person name="Gao Y."/>
            <person name="Hammerbacher A."/>
            <person name="Kikkert J.R."/>
            <person name="Li Y."/>
            <person name="Li H."/>
            <person name="Li K."/>
            <person name="Li Q."/>
            <person name="Liu X."/>
            <person name="Ma X."/>
            <person name="Naidoo K."/>
            <person name="Pethybridge S.J."/>
            <person name="Sun J."/>
            <person name="Steenkamp E.T."/>
            <person name="van der Nest M.A."/>
            <person name="van Wyk S."/>
            <person name="Wingfield M.J."/>
            <person name="Xiong C."/>
            <person name="Yue Q."/>
            <person name="Zhang X."/>
        </authorList>
    </citation>
    <scope>NUCLEOTIDE SEQUENCE [LARGE SCALE GENOMIC DNA]</scope>
    <source>
        <strain evidence="2 3">BP6252</strain>
    </source>
</reference>
<feature type="region of interest" description="Disordered" evidence="1">
    <location>
        <begin position="27"/>
        <end position="105"/>
    </location>
</feature>
<evidence type="ECO:0000313" key="3">
    <source>
        <dbReference type="Proteomes" id="UP000256645"/>
    </source>
</evidence>
<feature type="compositionally biased region" description="Acidic residues" evidence="1">
    <location>
        <begin position="40"/>
        <end position="92"/>
    </location>
</feature>
<dbReference type="EMBL" id="PDLM01000002">
    <property type="protein sequence ID" value="RDW84646.1"/>
    <property type="molecule type" value="Genomic_DNA"/>
</dbReference>
<dbReference type="AlphaFoldDB" id="A0A3D8SE83"/>
<dbReference type="Proteomes" id="UP000256645">
    <property type="component" value="Unassembled WGS sequence"/>
</dbReference>
<organism evidence="2 3">
    <name type="scientific">Coleophoma cylindrospora</name>
    <dbReference type="NCBI Taxonomy" id="1849047"/>
    <lineage>
        <taxon>Eukaryota</taxon>
        <taxon>Fungi</taxon>
        <taxon>Dikarya</taxon>
        <taxon>Ascomycota</taxon>
        <taxon>Pezizomycotina</taxon>
        <taxon>Leotiomycetes</taxon>
        <taxon>Helotiales</taxon>
        <taxon>Dermateaceae</taxon>
        <taxon>Coleophoma</taxon>
    </lineage>
</organism>
<name>A0A3D8SE83_9HELO</name>
<protein>
    <submittedName>
        <fullName evidence="2">Uncharacterized protein</fullName>
    </submittedName>
</protein>
<evidence type="ECO:0000313" key="2">
    <source>
        <dbReference type="EMBL" id="RDW84646.1"/>
    </source>
</evidence>